<reference evidence="1 2" key="1">
    <citation type="submission" date="2016-11" db="EMBL/GenBank/DDBJ databases">
        <authorList>
            <person name="Jaros S."/>
            <person name="Januszkiewicz K."/>
            <person name="Wedrychowicz H."/>
        </authorList>
    </citation>
    <scope>NUCLEOTIDE SEQUENCE [LARGE SCALE GENOMIC DNA]</scope>
    <source>
        <strain evidence="1 2">DSM 5091</strain>
    </source>
</reference>
<gene>
    <name evidence="1" type="ORF">SAMN02745165_01367</name>
</gene>
<dbReference type="CDD" id="cd07820">
    <property type="entry name" value="SRPBCC_3"/>
    <property type="match status" value="1"/>
</dbReference>
<dbReference type="Gene3D" id="3.30.530.20">
    <property type="match status" value="1"/>
</dbReference>
<keyword evidence="2" id="KW-1185">Reference proteome</keyword>
<name>A0A1M6G1J7_MALRU</name>
<dbReference type="InterPro" id="IPR023393">
    <property type="entry name" value="START-like_dom_sf"/>
</dbReference>
<organism evidence="1 2">
    <name type="scientific">Malonomonas rubra DSM 5091</name>
    <dbReference type="NCBI Taxonomy" id="1122189"/>
    <lineage>
        <taxon>Bacteria</taxon>
        <taxon>Pseudomonadati</taxon>
        <taxon>Thermodesulfobacteriota</taxon>
        <taxon>Desulfuromonadia</taxon>
        <taxon>Desulfuromonadales</taxon>
        <taxon>Geopsychrobacteraceae</taxon>
        <taxon>Malonomonas</taxon>
    </lineage>
</organism>
<dbReference type="EMBL" id="FQZT01000004">
    <property type="protein sequence ID" value="SHJ03789.1"/>
    <property type="molecule type" value="Genomic_DNA"/>
</dbReference>
<dbReference type="SUPFAM" id="SSF55961">
    <property type="entry name" value="Bet v1-like"/>
    <property type="match status" value="1"/>
</dbReference>
<dbReference type="AlphaFoldDB" id="A0A1M6G1J7"/>
<sequence>MHFLEKEIILNVSQEKLWDFMATPANLNELTPPELYFQIVSDLPDRMYNGLMIEYRIRIPLFGNWRWLTEIKHIRDGEYFVDEQRIGPYRLWHHQHLLEPAGEKQTRMIDRVSYRLPFGPFGLLVHELRVKQMLEEIFDYRSKRLQELFS</sequence>
<proteinExistence type="predicted"/>
<dbReference type="STRING" id="1122189.SAMN02745165_01367"/>
<dbReference type="RefSeq" id="WP_072907122.1">
    <property type="nucleotide sequence ID" value="NZ_FQZT01000004.1"/>
</dbReference>
<accession>A0A1M6G1J7</accession>
<dbReference type="Proteomes" id="UP000184171">
    <property type="component" value="Unassembled WGS sequence"/>
</dbReference>
<evidence type="ECO:0000313" key="2">
    <source>
        <dbReference type="Proteomes" id="UP000184171"/>
    </source>
</evidence>
<protein>
    <submittedName>
        <fullName evidence="1">Ligand-binding SRPBCC domain-containing protein</fullName>
    </submittedName>
</protein>
<dbReference type="OrthoDB" id="9801773at2"/>
<evidence type="ECO:0000313" key="1">
    <source>
        <dbReference type="EMBL" id="SHJ03789.1"/>
    </source>
</evidence>